<proteinExistence type="predicted"/>
<feature type="domain" description="Lon N-terminal" evidence="7">
    <location>
        <begin position="138"/>
        <end position="425"/>
    </location>
</feature>
<dbReference type="SMART" id="SM00464">
    <property type="entry name" value="LON"/>
    <property type="match status" value="1"/>
</dbReference>
<dbReference type="InterPro" id="IPR046336">
    <property type="entry name" value="Lon_prtase_N_sf"/>
</dbReference>
<feature type="region of interest" description="Disordered" evidence="5">
    <location>
        <begin position="110"/>
        <end position="129"/>
    </location>
</feature>
<gene>
    <name evidence="8" type="ORF">CDCA_CDCA04G1268</name>
</gene>
<name>A0AAV9ISK6_CYACA</name>
<dbReference type="SUPFAM" id="SSF88697">
    <property type="entry name" value="PUA domain-like"/>
    <property type="match status" value="1"/>
</dbReference>
<dbReference type="InterPro" id="IPR013083">
    <property type="entry name" value="Znf_RING/FYVE/PHD"/>
</dbReference>
<evidence type="ECO:0000256" key="1">
    <source>
        <dbReference type="ARBA" id="ARBA00022723"/>
    </source>
</evidence>
<dbReference type="SMART" id="SM00184">
    <property type="entry name" value="RING"/>
    <property type="match status" value="1"/>
</dbReference>
<dbReference type="Pfam" id="PF02190">
    <property type="entry name" value="LON_substr_bdg"/>
    <property type="match status" value="1"/>
</dbReference>
<comment type="caution">
    <text evidence="8">The sequence shown here is derived from an EMBL/GenBank/DDBJ whole genome shotgun (WGS) entry which is preliminary data.</text>
</comment>
<evidence type="ECO:0000256" key="5">
    <source>
        <dbReference type="SAM" id="MobiDB-lite"/>
    </source>
</evidence>
<dbReference type="Gene3D" id="3.30.40.10">
    <property type="entry name" value="Zinc/RING finger domain, C3HC4 (zinc finger)"/>
    <property type="match status" value="1"/>
</dbReference>
<evidence type="ECO:0000256" key="2">
    <source>
        <dbReference type="ARBA" id="ARBA00022771"/>
    </source>
</evidence>
<dbReference type="SUPFAM" id="SSF57850">
    <property type="entry name" value="RING/U-box"/>
    <property type="match status" value="1"/>
</dbReference>
<dbReference type="PROSITE" id="PS50089">
    <property type="entry name" value="ZF_RING_2"/>
    <property type="match status" value="1"/>
</dbReference>
<keyword evidence="9" id="KW-1185">Reference proteome</keyword>
<dbReference type="Pfam" id="PF13923">
    <property type="entry name" value="zf-C3HC4_2"/>
    <property type="match status" value="1"/>
</dbReference>
<sequence length="433" mass="47479">MPQVGESVAQVDAGGEAAVLECSLCLKIFYEPVTTACGHTFCRECLARSVDHAAHCPLCRTTLHMDPDTHPVTTAVQTACERLFPKLYEERQVEVAREREHALPELDEASAAAEEDTVDQPASPASACRSRRRRRRRVLRLPLFVLDAVVFPGQRFPMHVFEPRYRLMLRRVMAGSRQFGLLPLLRRSASDDTDDAGNAARLDRHGQRRALAPVGTILHVTRSERLGDGRSLIDTVGGERFRVAPEDTFNVDGYLVGSVELIDGGVDAAEADEDAKYVDGKGDDAQRQALVDAVLQEAFRVADQILRFGLGRSASAGIRVVGGSISEALEQFETPQIITRPAAAETRSSPTRADAAQTAAAVEATGAARHTAPIRYEYTYASVKKLSFWLAALTTPNSDTRQRLLEMSSSVARIEAVLQSVRDRRLDQRCSIA</sequence>
<dbReference type="InterPro" id="IPR001841">
    <property type="entry name" value="Znf_RING"/>
</dbReference>
<dbReference type="InterPro" id="IPR017907">
    <property type="entry name" value="Znf_RING_CS"/>
</dbReference>
<organism evidence="8 9">
    <name type="scientific">Cyanidium caldarium</name>
    <name type="common">Red alga</name>
    <dbReference type="NCBI Taxonomy" id="2771"/>
    <lineage>
        <taxon>Eukaryota</taxon>
        <taxon>Rhodophyta</taxon>
        <taxon>Bangiophyceae</taxon>
        <taxon>Cyanidiales</taxon>
        <taxon>Cyanidiaceae</taxon>
        <taxon>Cyanidium</taxon>
    </lineage>
</organism>
<evidence type="ECO:0000259" key="6">
    <source>
        <dbReference type="PROSITE" id="PS50089"/>
    </source>
</evidence>
<evidence type="ECO:0000256" key="4">
    <source>
        <dbReference type="PROSITE-ProRule" id="PRU00175"/>
    </source>
</evidence>
<keyword evidence="2 4" id="KW-0863">Zinc-finger</keyword>
<dbReference type="PROSITE" id="PS51787">
    <property type="entry name" value="LON_N"/>
    <property type="match status" value="1"/>
</dbReference>
<dbReference type="InterPro" id="IPR015947">
    <property type="entry name" value="PUA-like_sf"/>
</dbReference>
<evidence type="ECO:0000313" key="9">
    <source>
        <dbReference type="Proteomes" id="UP001301350"/>
    </source>
</evidence>
<dbReference type="PANTHER" id="PTHR23327:SF42">
    <property type="entry name" value="LON PEPTIDASE N-TERMINAL DOMAIN AND RING FINGER PROTEIN C14F5.10C"/>
    <property type="match status" value="1"/>
</dbReference>
<keyword evidence="3" id="KW-0862">Zinc</keyword>
<dbReference type="Gene3D" id="2.30.130.40">
    <property type="entry name" value="LON domain-like"/>
    <property type="match status" value="1"/>
</dbReference>
<dbReference type="PANTHER" id="PTHR23327">
    <property type="entry name" value="RING FINGER PROTEIN 127"/>
    <property type="match status" value="1"/>
</dbReference>
<dbReference type="PROSITE" id="PS00518">
    <property type="entry name" value="ZF_RING_1"/>
    <property type="match status" value="1"/>
</dbReference>
<evidence type="ECO:0000259" key="7">
    <source>
        <dbReference type="PROSITE" id="PS51787"/>
    </source>
</evidence>
<dbReference type="CDD" id="cd16514">
    <property type="entry name" value="RING-HC_LONFs_rpt2"/>
    <property type="match status" value="1"/>
</dbReference>
<accession>A0AAV9ISK6</accession>
<dbReference type="AlphaFoldDB" id="A0AAV9ISK6"/>
<feature type="domain" description="RING-type" evidence="6">
    <location>
        <begin position="22"/>
        <end position="60"/>
    </location>
</feature>
<dbReference type="InterPro" id="IPR003111">
    <property type="entry name" value="Lon_prtase_N"/>
</dbReference>
<dbReference type="Proteomes" id="UP001301350">
    <property type="component" value="Unassembled WGS sequence"/>
</dbReference>
<dbReference type="EMBL" id="JANCYW010000004">
    <property type="protein sequence ID" value="KAK4535243.1"/>
    <property type="molecule type" value="Genomic_DNA"/>
</dbReference>
<reference evidence="8 9" key="1">
    <citation type="submission" date="2022-07" db="EMBL/GenBank/DDBJ databases">
        <title>Genome-wide signatures of adaptation to extreme environments.</title>
        <authorList>
            <person name="Cho C.H."/>
            <person name="Yoon H.S."/>
        </authorList>
    </citation>
    <scope>NUCLEOTIDE SEQUENCE [LARGE SCALE GENOMIC DNA]</scope>
    <source>
        <strain evidence="8 9">DBV 063 E5</strain>
    </source>
</reference>
<keyword evidence="1" id="KW-0479">Metal-binding</keyword>
<evidence type="ECO:0000256" key="3">
    <source>
        <dbReference type="ARBA" id="ARBA00022833"/>
    </source>
</evidence>
<dbReference type="GO" id="GO:0061630">
    <property type="term" value="F:ubiquitin protein ligase activity"/>
    <property type="evidence" value="ECO:0007669"/>
    <property type="project" value="TreeGrafter"/>
</dbReference>
<protein>
    <submittedName>
        <fullName evidence="8">Uncharacterized protein</fullName>
    </submittedName>
</protein>
<dbReference type="GO" id="GO:0008270">
    <property type="term" value="F:zinc ion binding"/>
    <property type="evidence" value="ECO:0007669"/>
    <property type="project" value="UniProtKB-KW"/>
</dbReference>
<evidence type="ECO:0000313" key="8">
    <source>
        <dbReference type="EMBL" id="KAK4535243.1"/>
    </source>
</evidence>